<keyword evidence="2" id="KW-1185">Reference proteome</keyword>
<comment type="caution">
    <text evidence="1">The sequence shown here is derived from an EMBL/GenBank/DDBJ whole genome shotgun (WGS) entry which is preliminary data.</text>
</comment>
<organism evidence="1 2">
    <name type="scientific">Stentor coeruleus</name>
    <dbReference type="NCBI Taxonomy" id="5963"/>
    <lineage>
        <taxon>Eukaryota</taxon>
        <taxon>Sar</taxon>
        <taxon>Alveolata</taxon>
        <taxon>Ciliophora</taxon>
        <taxon>Postciliodesmatophora</taxon>
        <taxon>Heterotrichea</taxon>
        <taxon>Heterotrichida</taxon>
        <taxon>Stentoridae</taxon>
        <taxon>Stentor</taxon>
    </lineage>
</organism>
<proteinExistence type="predicted"/>
<protein>
    <submittedName>
        <fullName evidence="1">Uncharacterized protein</fullName>
    </submittedName>
</protein>
<gene>
    <name evidence="1" type="ORF">SteCoe_14290</name>
</gene>
<dbReference type="AlphaFoldDB" id="A0A1R2C6A5"/>
<accession>A0A1R2C6A5</accession>
<name>A0A1R2C6A5_9CILI</name>
<reference evidence="1 2" key="1">
    <citation type="submission" date="2016-11" db="EMBL/GenBank/DDBJ databases">
        <title>The macronuclear genome of Stentor coeruleus: a giant cell with tiny introns.</title>
        <authorList>
            <person name="Slabodnick M."/>
            <person name="Ruby J.G."/>
            <person name="Reiff S.B."/>
            <person name="Swart E.C."/>
            <person name="Gosai S."/>
            <person name="Prabakaran S."/>
            <person name="Witkowska E."/>
            <person name="Larue G.E."/>
            <person name="Fisher S."/>
            <person name="Freeman R.M."/>
            <person name="Gunawardena J."/>
            <person name="Chu W."/>
            <person name="Stover N.A."/>
            <person name="Gregory B.D."/>
            <person name="Nowacki M."/>
            <person name="Derisi J."/>
            <person name="Roy S.W."/>
            <person name="Marshall W.F."/>
            <person name="Sood P."/>
        </authorList>
    </citation>
    <scope>NUCLEOTIDE SEQUENCE [LARGE SCALE GENOMIC DNA]</scope>
    <source>
        <strain evidence="1">WM001</strain>
    </source>
</reference>
<evidence type="ECO:0000313" key="1">
    <source>
        <dbReference type="EMBL" id="OMJ84553.1"/>
    </source>
</evidence>
<dbReference type="EMBL" id="MPUH01000265">
    <property type="protein sequence ID" value="OMJ84553.1"/>
    <property type="molecule type" value="Genomic_DNA"/>
</dbReference>
<sequence length="569" mass="66823">MIENEDEDNILRAFLDKKHKEGSAEFLVYKLLMNYKQKSTNLPFAYSLRTIKNNLGDFETESLQSQCRRYVEEIQEISKKLAAADEIVRETLSQNAKFKQLLLKTRIENSNLILINRKIKSQLIEKSEKSTGNIKNSNEQLISQNKYSDFIDNSDGEFSFEDNFTSIRKICLKPKELQIQRVKSMEIKLKPTVYMKNDMKTKNKTQTHEKKPKKYNKTDFLLVETQGGIGVRVKKLEKKKSQREKLGFSRNYSISVYPEEKVLHFFRDRLISIEGKHEKIKEVESFTQMSPKKVRDKMRIFTEGLFCKPVLGRNCENNLKKVRMRIRKQEEVKVFPRRRRMKCQIFKGFSIEKGRTQIEMPDSISSTEENEIDEYFIRYRPILMMSKTIKSAFVPKIKKLLIKSQGQIAVNPGKKLIKPVKNRFSITKTVKLQFSATKPRLGLQNFPLSQIFYPQKPNLMTFTIINNIKKLNISKGRDICIIQLEEVLDTASVTSTKSRKTRRTVKRASAIEEYFTLTFQVVKLNFSEIDKISMIKCADLYAKVQQAKIPYNLWHDWIKEQFHFIANRS</sequence>
<dbReference type="Proteomes" id="UP000187209">
    <property type="component" value="Unassembled WGS sequence"/>
</dbReference>
<evidence type="ECO:0000313" key="2">
    <source>
        <dbReference type="Proteomes" id="UP000187209"/>
    </source>
</evidence>